<dbReference type="GO" id="GO:0051213">
    <property type="term" value="F:dioxygenase activity"/>
    <property type="evidence" value="ECO:0007669"/>
    <property type="project" value="UniProtKB-ARBA"/>
</dbReference>
<feature type="domain" description="Fe2OG dioxygenase" evidence="5">
    <location>
        <begin position="33"/>
        <end position="133"/>
    </location>
</feature>
<dbReference type="Pfam" id="PF03171">
    <property type="entry name" value="2OG-FeII_Oxy"/>
    <property type="match status" value="1"/>
</dbReference>
<name>A0A5A7UWV8_CUCMM</name>
<comment type="similarity">
    <text evidence="1">Belongs to the iron/ascorbate-dependent oxidoreductase family.</text>
</comment>
<sequence>MESMKELRDKISKLPSEALGLSTNYLEGLECMKSETLLCHYYPTCLQPWLTLGTTKHSDPSASTILLQDNTGGLQNLPSKSMGQCFSSPQSTTRLHWQPSTGLITKDKIKSVEHRVLARSNGKRVSAACLFCPSAKNRLTPYGPAKEFQSEENPPIYRPTNINEYLSHYVLKGLDGHSAVPHFRI</sequence>
<dbReference type="Proteomes" id="UP000321947">
    <property type="component" value="Unassembled WGS sequence"/>
</dbReference>
<evidence type="ECO:0000256" key="3">
    <source>
        <dbReference type="ARBA" id="ARBA00023002"/>
    </source>
</evidence>
<accession>A0A5A7UWV8</accession>
<dbReference type="InterPro" id="IPR027443">
    <property type="entry name" value="IPNS-like_sf"/>
</dbReference>
<reference evidence="8 9" key="1">
    <citation type="submission" date="2019-08" db="EMBL/GenBank/DDBJ databases">
        <title>Draft genome sequences of two oriental melons (Cucumis melo L. var makuwa).</title>
        <authorList>
            <person name="Kwon S.-Y."/>
        </authorList>
    </citation>
    <scope>NUCLEOTIDE SEQUENCE [LARGE SCALE GENOMIC DNA]</scope>
    <source>
        <strain evidence="9">cv. Chang Bougi</strain>
        <strain evidence="8">cv. SW 3</strain>
        <tissue evidence="6">Leaf</tissue>
    </source>
</reference>
<evidence type="ECO:0000256" key="1">
    <source>
        <dbReference type="ARBA" id="ARBA00008056"/>
    </source>
</evidence>
<dbReference type="OrthoDB" id="288590at2759"/>
<dbReference type="EMBL" id="SSTD01003515">
    <property type="protein sequence ID" value="TYK26107.1"/>
    <property type="molecule type" value="Genomic_DNA"/>
</dbReference>
<gene>
    <name evidence="7" type="ORF">E5676_scaffold111G00160</name>
    <name evidence="6" type="ORF">E6C27_scaffold54G001140</name>
</gene>
<keyword evidence="2" id="KW-0479">Metal-binding</keyword>
<dbReference type="Proteomes" id="UP000321393">
    <property type="component" value="Unassembled WGS sequence"/>
</dbReference>
<evidence type="ECO:0000313" key="7">
    <source>
        <dbReference type="EMBL" id="TYK26107.1"/>
    </source>
</evidence>
<evidence type="ECO:0000256" key="2">
    <source>
        <dbReference type="ARBA" id="ARBA00022723"/>
    </source>
</evidence>
<comment type="caution">
    <text evidence="6">The sequence shown here is derived from an EMBL/GenBank/DDBJ whole genome shotgun (WGS) entry which is preliminary data.</text>
</comment>
<dbReference type="PANTHER" id="PTHR10209:SF714">
    <property type="entry name" value="1-AMINOCYCLOPROPANE-1-CARBOXYLATE OXIDASE HOMOLOG 11-RELATED"/>
    <property type="match status" value="1"/>
</dbReference>
<organism evidence="6 8">
    <name type="scientific">Cucumis melo var. makuwa</name>
    <name type="common">Oriental melon</name>
    <dbReference type="NCBI Taxonomy" id="1194695"/>
    <lineage>
        <taxon>Eukaryota</taxon>
        <taxon>Viridiplantae</taxon>
        <taxon>Streptophyta</taxon>
        <taxon>Embryophyta</taxon>
        <taxon>Tracheophyta</taxon>
        <taxon>Spermatophyta</taxon>
        <taxon>Magnoliopsida</taxon>
        <taxon>eudicotyledons</taxon>
        <taxon>Gunneridae</taxon>
        <taxon>Pentapetalae</taxon>
        <taxon>rosids</taxon>
        <taxon>fabids</taxon>
        <taxon>Cucurbitales</taxon>
        <taxon>Cucurbitaceae</taxon>
        <taxon>Benincaseae</taxon>
        <taxon>Cucumis</taxon>
    </lineage>
</organism>
<dbReference type="GO" id="GO:0046872">
    <property type="term" value="F:metal ion binding"/>
    <property type="evidence" value="ECO:0007669"/>
    <property type="project" value="UniProtKB-KW"/>
</dbReference>
<dbReference type="SUPFAM" id="SSF51197">
    <property type="entry name" value="Clavaminate synthase-like"/>
    <property type="match status" value="1"/>
</dbReference>
<dbReference type="PROSITE" id="PS51471">
    <property type="entry name" value="FE2OG_OXY"/>
    <property type="match status" value="1"/>
</dbReference>
<dbReference type="Gene3D" id="2.60.120.330">
    <property type="entry name" value="B-lactam Antibiotic, Isopenicillin N Synthase, Chain"/>
    <property type="match status" value="1"/>
</dbReference>
<keyword evidence="4" id="KW-0408">Iron</keyword>
<dbReference type="InterPro" id="IPR005123">
    <property type="entry name" value="Oxoglu/Fe-dep_dioxygenase_dom"/>
</dbReference>
<dbReference type="PANTHER" id="PTHR10209">
    <property type="entry name" value="OXIDOREDUCTASE, 2OG-FE II OXYGENASE FAMILY PROTEIN"/>
    <property type="match status" value="1"/>
</dbReference>
<dbReference type="InterPro" id="IPR044861">
    <property type="entry name" value="IPNS-like_FE2OG_OXY"/>
</dbReference>
<keyword evidence="3" id="KW-0560">Oxidoreductase</keyword>
<evidence type="ECO:0000313" key="8">
    <source>
        <dbReference type="Proteomes" id="UP000321393"/>
    </source>
</evidence>
<evidence type="ECO:0000256" key="4">
    <source>
        <dbReference type="ARBA" id="ARBA00023004"/>
    </source>
</evidence>
<protein>
    <submittedName>
        <fullName evidence="6">1-aminocyclopropane-1-carboxylate oxidase-1-like protein</fullName>
    </submittedName>
</protein>
<evidence type="ECO:0000259" key="5">
    <source>
        <dbReference type="PROSITE" id="PS51471"/>
    </source>
</evidence>
<evidence type="ECO:0000313" key="6">
    <source>
        <dbReference type="EMBL" id="KAA0059668.1"/>
    </source>
</evidence>
<proteinExistence type="inferred from homology"/>
<dbReference type="AlphaFoldDB" id="A0A5A7UWV8"/>
<dbReference type="EMBL" id="SSTE01006004">
    <property type="protein sequence ID" value="KAA0059668.1"/>
    <property type="molecule type" value="Genomic_DNA"/>
</dbReference>
<evidence type="ECO:0000313" key="9">
    <source>
        <dbReference type="Proteomes" id="UP000321947"/>
    </source>
</evidence>